<proteinExistence type="predicted"/>
<dbReference type="STRING" id="645134.A0A0L0HFK3"/>
<dbReference type="InterPro" id="IPR029058">
    <property type="entry name" value="AB_hydrolase_fold"/>
</dbReference>
<dbReference type="VEuPathDB" id="FungiDB:SPPG_05183"/>
<feature type="domain" description="Serine aminopeptidase S33" evidence="2">
    <location>
        <begin position="55"/>
        <end position="302"/>
    </location>
</feature>
<evidence type="ECO:0000313" key="3">
    <source>
        <dbReference type="EMBL" id="KNC99806.1"/>
    </source>
</evidence>
<dbReference type="EMBL" id="KQ257457">
    <property type="protein sequence ID" value="KNC99805.1"/>
    <property type="molecule type" value="Genomic_DNA"/>
</dbReference>
<dbReference type="RefSeq" id="XP_016607845.1">
    <property type="nucleotide sequence ID" value="XM_016753406.1"/>
</dbReference>
<dbReference type="InterPro" id="IPR051044">
    <property type="entry name" value="MAG_DAG_Lipase"/>
</dbReference>
<dbReference type="eggNOG" id="KOG1455">
    <property type="taxonomic scope" value="Eukaryota"/>
</dbReference>
<dbReference type="Proteomes" id="UP000053201">
    <property type="component" value="Unassembled WGS sequence"/>
</dbReference>
<reference evidence="3 4" key="1">
    <citation type="submission" date="2009-08" db="EMBL/GenBank/DDBJ databases">
        <title>The Genome Sequence of Spizellomyces punctatus strain DAOM BR117.</title>
        <authorList>
            <consortium name="The Broad Institute Genome Sequencing Platform"/>
            <person name="Russ C."/>
            <person name="Cuomo C."/>
            <person name="Shea T."/>
            <person name="Young S.K."/>
            <person name="Zeng Q."/>
            <person name="Koehrsen M."/>
            <person name="Haas B."/>
            <person name="Borodovsky M."/>
            <person name="Guigo R."/>
            <person name="Alvarado L."/>
            <person name="Berlin A."/>
            <person name="Bochicchio J."/>
            <person name="Borenstein D."/>
            <person name="Chapman S."/>
            <person name="Chen Z."/>
            <person name="Engels R."/>
            <person name="Freedman E."/>
            <person name="Gellesch M."/>
            <person name="Goldberg J."/>
            <person name="Griggs A."/>
            <person name="Gujja S."/>
            <person name="Heiman D."/>
            <person name="Hepburn T."/>
            <person name="Howarth C."/>
            <person name="Jen D."/>
            <person name="Larson L."/>
            <person name="Lewis B."/>
            <person name="Mehta T."/>
            <person name="Park D."/>
            <person name="Pearson M."/>
            <person name="Roberts A."/>
            <person name="Saif S."/>
            <person name="Shenoy N."/>
            <person name="Sisk P."/>
            <person name="Stolte C."/>
            <person name="Sykes S."/>
            <person name="Thomson T."/>
            <person name="Walk T."/>
            <person name="White J."/>
            <person name="Yandava C."/>
            <person name="Burger G."/>
            <person name="Gray M.W."/>
            <person name="Holland P.W.H."/>
            <person name="King N."/>
            <person name="Lang F.B.F."/>
            <person name="Roger A.J."/>
            <person name="Ruiz-Trillo I."/>
            <person name="Lander E."/>
            <person name="Nusbaum C."/>
        </authorList>
    </citation>
    <scope>NUCLEOTIDE SEQUENCE [LARGE SCALE GENOMIC DNA]</scope>
    <source>
        <strain evidence="3 4">DAOM BR117</strain>
    </source>
</reference>
<dbReference type="GeneID" id="27688577"/>
<protein>
    <recommendedName>
        <fullName evidence="2">Serine aminopeptidase S33 domain-containing protein</fullName>
    </recommendedName>
</protein>
<dbReference type="OrthoDB" id="10249433at2759"/>
<organism evidence="3 4">
    <name type="scientific">Spizellomyces punctatus (strain DAOM BR117)</name>
    <dbReference type="NCBI Taxonomy" id="645134"/>
    <lineage>
        <taxon>Eukaryota</taxon>
        <taxon>Fungi</taxon>
        <taxon>Fungi incertae sedis</taxon>
        <taxon>Chytridiomycota</taxon>
        <taxon>Chytridiomycota incertae sedis</taxon>
        <taxon>Chytridiomycetes</taxon>
        <taxon>Spizellomycetales</taxon>
        <taxon>Spizellomycetaceae</taxon>
        <taxon>Spizellomyces</taxon>
    </lineage>
</organism>
<dbReference type="AlphaFoldDB" id="A0A0L0HFK3"/>
<dbReference type="SUPFAM" id="SSF53474">
    <property type="entry name" value="alpha/beta-Hydrolases"/>
    <property type="match status" value="1"/>
</dbReference>
<sequence length="418" mass="46215">MSTLPRKSTSERPANLTLGKKDLPDLTDLRGGNWFTARDGWEIYWKAWKPETTVVANVIAVHGFGEHINRYDPLFSFFASKGIAVRGIDQRGHGRTHFKNLERGSLQGYMGTFKNTFEDLLQLNEMDIGGLPKKGEVPTFVFGHSMGGLISLSLVNLHAQRIPNFRGIVVQAPCIRTARSFPSLVSSTISTLGTSFFPRYQAPSGAMELNNILDPSLHEEYSKDPYNHNFMTIRLLRDFITYGRKVEDTASTFSHPLLLYHSRTDKLTSCEASELFIKNSIADDKTVKFFDNARHELHFESELRDQIATDYAEWILARSTATPPLPAKTPAGALPATVEVVTQETVVTPVSTDVDTKSPDVDADATKKPAADVEATADAVPAVPAKEINESKVVPSTVEEPVDKLEAKDLPQIPVESS</sequence>
<name>A0A0L0HFK3_SPIPD</name>
<evidence type="ECO:0000256" key="1">
    <source>
        <dbReference type="SAM" id="MobiDB-lite"/>
    </source>
</evidence>
<accession>A0A0L0HFK3</accession>
<dbReference type="Gene3D" id="3.40.50.1820">
    <property type="entry name" value="alpha/beta hydrolase"/>
    <property type="match status" value="1"/>
</dbReference>
<evidence type="ECO:0000259" key="2">
    <source>
        <dbReference type="Pfam" id="PF12146"/>
    </source>
</evidence>
<dbReference type="InterPro" id="IPR022742">
    <property type="entry name" value="Hydrolase_4"/>
</dbReference>
<dbReference type="Pfam" id="PF12146">
    <property type="entry name" value="Hydrolase_4"/>
    <property type="match status" value="1"/>
</dbReference>
<keyword evidence="4" id="KW-1185">Reference proteome</keyword>
<evidence type="ECO:0000313" key="4">
    <source>
        <dbReference type="Proteomes" id="UP000053201"/>
    </source>
</evidence>
<dbReference type="PANTHER" id="PTHR11614">
    <property type="entry name" value="PHOSPHOLIPASE-RELATED"/>
    <property type="match status" value="1"/>
</dbReference>
<dbReference type="OMA" id="SYEGWSH"/>
<dbReference type="RefSeq" id="XP_016607846.1">
    <property type="nucleotide sequence ID" value="XM_016753407.1"/>
</dbReference>
<gene>
    <name evidence="3" type="ORF">SPPG_05183</name>
</gene>
<dbReference type="EMBL" id="KQ257457">
    <property type="protein sequence ID" value="KNC99806.1"/>
    <property type="molecule type" value="Genomic_DNA"/>
</dbReference>
<feature type="compositionally biased region" description="Basic and acidic residues" evidence="1">
    <location>
        <begin position="354"/>
        <end position="371"/>
    </location>
</feature>
<feature type="region of interest" description="Disordered" evidence="1">
    <location>
        <begin position="351"/>
        <end position="418"/>
    </location>
</feature>